<evidence type="ECO:0000259" key="1">
    <source>
        <dbReference type="Pfam" id="PF09968"/>
    </source>
</evidence>
<dbReference type="EMBL" id="MBUA01000001">
    <property type="protein sequence ID" value="MBC6489754.1"/>
    <property type="molecule type" value="Genomic_DNA"/>
</dbReference>
<dbReference type="Gene3D" id="1.20.1260.10">
    <property type="match status" value="1"/>
</dbReference>
<feature type="domain" description="DUF2202" evidence="1">
    <location>
        <begin position="7"/>
        <end position="166"/>
    </location>
</feature>
<evidence type="ECO:0000313" key="3">
    <source>
        <dbReference type="Proteomes" id="UP000765802"/>
    </source>
</evidence>
<protein>
    <recommendedName>
        <fullName evidence="1">DUF2202 domain-containing protein</fullName>
    </recommendedName>
</protein>
<organism evidence="2 3">
    <name type="scientific">Flavihumibacter stibioxidans</name>
    <dbReference type="NCBI Taxonomy" id="1834163"/>
    <lineage>
        <taxon>Bacteria</taxon>
        <taxon>Pseudomonadati</taxon>
        <taxon>Bacteroidota</taxon>
        <taxon>Chitinophagia</taxon>
        <taxon>Chitinophagales</taxon>
        <taxon>Chitinophagaceae</taxon>
        <taxon>Flavihumibacter</taxon>
    </lineage>
</organism>
<evidence type="ECO:0000313" key="2">
    <source>
        <dbReference type="EMBL" id="MBC6489754.1"/>
    </source>
</evidence>
<dbReference type="Proteomes" id="UP000765802">
    <property type="component" value="Unassembled WGS sequence"/>
</dbReference>
<dbReference type="InterPro" id="IPR012347">
    <property type="entry name" value="Ferritin-like"/>
</dbReference>
<dbReference type="InterPro" id="IPR019243">
    <property type="entry name" value="DUF2202"/>
</dbReference>
<dbReference type="CDD" id="cd01048">
    <property type="entry name" value="Ferritin_like_AB2"/>
    <property type="match status" value="1"/>
</dbReference>
<proteinExistence type="predicted"/>
<gene>
    <name evidence="2" type="ORF">BC349_02145</name>
</gene>
<accession>A0ABR7M403</accession>
<dbReference type="InterPro" id="IPR009078">
    <property type="entry name" value="Ferritin-like_SF"/>
</dbReference>
<name>A0ABR7M403_9BACT</name>
<comment type="caution">
    <text evidence="2">The sequence shown here is derived from an EMBL/GenBank/DDBJ whole genome shotgun (WGS) entry which is preliminary data.</text>
</comment>
<dbReference type="Pfam" id="PF09968">
    <property type="entry name" value="DUF2202"/>
    <property type="match status" value="1"/>
</dbReference>
<dbReference type="SUPFAM" id="SSF47240">
    <property type="entry name" value="Ferritin-like"/>
    <property type="match status" value="1"/>
</dbReference>
<sequence>MLSTVEKSSLQFMREEEKLARDVYRYLYELHGNLIFSNIATSEQSHMDAIKQLLVKYNITDPVATDVPGIFVNQDLQALYNKLILDGSKSVVAALTVGATIEDLDLYDLENELDKVASADIILVYNSLIKGSRNHLRSFYGQLVTLGETYTPQYITQEYFDFIINSPMERG</sequence>
<keyword evidence="3" id="KW-1185">Reference proteome</keyword>
<reference evidence="2 3" key="1">
    <citation type="submission" date="2016-07" db="EMBL/GenBank/DDBJ databases">
        <title>Genome analysis of Flavihumibacter stibioxidans YS-17.</title>
        <authorList>
            <person name="Shi K."/>
            <person name="Han Y."/>
            <person name="Wang G."/>
        </authorList>
    </citation>
    <scope>NUCLEOTIDE SEQUENCE [LARGE SCALE GENOMIC DNA]</scope>
    <source>
        <strain evidence="2 3">YS-17</strain>
    </source>
</reference>